<evidence type="ECO:0000256" key="2">
    <source>
        <dbReference type="ARBA" id="ARBA00022771"/>
    </source>
</evidence>
<comment type="caution">
    <text evidence="7">The sequence shown here is derived from an EMBL/GenBank/DDBJ whole genome shotgun (WGS) entry which is preliminary data.</text>
</comment>
<dbReference type="GO" id="GO:0008270">
    <property type="term" value="F:zinc ion binding"/>
    <property type="evidence" value="ECO:0007669"/>
    <property type="project" value="UniProtKB-KW"/>
</dbReference>
<accession>A0A367Y039</accession>
<feature type="region of interest" description="Disordered" evidence="5">
    <location>
        <begin position="405"/>
        <end position="457"/>
    </location>
</feature>
<evidence type="ECO:0000256" key="3">
    <source>
        <dbReference type="ARBA" id="ARBA00022833"/>
    </source>
</evidence>
<keyword evidence="3" id="KW-0862">Zinc</keyword>
<keyword evidence="2 4" id="KW-0863">Zinc-finger</keyword>
<feature type="compositionally biased region" description="Low complexity" evidence="5">
    <location>
        <begin position="262"/>
        <end position="273"/>
    </location>
</feature>
<keyword evidence="1" id="KW-0479">Metal-binding</keyword>
<proteinExistence type="predicted"/>
<feature type="compositionally biased region" description="Polar residues" evidence="5">
    <location>
        <begin position="8"/>
        <end position="38"/>
    </location>
</feature>
<evidence type="ECO:0000256" key="1">
    <source>
        <dbReference type="ARBA" id="ARBA00022723"/>
    </source>
</evidence>
<feature type="region of interest" description="Disordered" evidence="5">
    <location>
        <begin position="1"/>
        <end position="58"/>
    </location>
</feature>
<evidence type="ECO:0000256" key="4">
    <source>
        <dbReference type="PROSITE-ProRule" id="PRU00175"/>
    </source>
</evidence>
<dbReference type="Pfam" id="PF13639">
    <property type="entry name" value="zf-RING_2"/>
    <property type="match status" value="1"/>
</dbReference>
<evidence type="ECO:0000259" key="6">
    <source>
        <dbReference type="PROSITE" id="PS50089"/>
    </source>
</evidence>
<feature type="compositionally biased region" description="Low complexity" evidence="5">
    <location>
        <begin position="76"/>
        <end position="91"/>
    </location>
</feature>
<protein>
    <submittedName>
        <fullName evidence="7">Protein SAN1</fullName>
    </submittedName>
</protein>
<keyword evidence="8" id="KW-1185">Reference proteome</keyword>
<reference evidence="7 8" key="1">
    <citation type="submission" date="2018-06" db="EMBL/GenBank/DDBJ databases">
        <title>Whole genome sequencing of Candida tropicalis (genome annotated by CSBL at Korea University).</title>
        <authorList>
            <person name="Ahn J."/>
        </authorList>
    </citation>
    <scope>NUCLEOTIDE SEQUENCE [LARGE SCALE GENOMIC DNA]</scope>
    <source>
        <strain evidence="7 8">ATCC 20962</strain>
    </source>
</reference>
<dbReference type="EMBL" id="QLNQ01000027">
    <property type="protein sequence ID" value="RCK59204.1"/>
    <property type="molecule type" value="Genomic_DNA"/>
</dbReference>
<dbReference type="Gene3D" id="3.30.40.10">
    <property type="entry name" value="Zinc/RING finger domain, C3HC4 (zinc finger)"/>
    <property type="match status" value="1"/>
</dbReference>
<dbReference type="OrthoDB" id="8062037at2759"/>
<evidence type="ECO:0000313" key="7">
    <source>
        <dbReference type="EMBL" id="RCK59204.1"/>
    </source>
</evidence>
<feature type="compositionally biased region" description="Low complexity" evidence="5">
    <location>
        <begin position="39"/>
        <end position="50"/>
    </location>
</feature>
<feature type="region of interest" description="Disordered" evidence="5">
    <location>
        <begin position="501"/>
        <end position="560"/>
    </location>
</feature>
<dbReference type="AlphaFoldDB" id="A0A367Y039"/>
<feature type="domain" description="RING-type" evidence="6">
    <location>
        <begin position="306"/>
        <end position="331"/>
    </location>
</feature>
<dbReference type="PANTHER" id="PTHR15710">
    <property type="entry name" value="E3 UBIQUITIN-PROTEIN LIGASE PRAJA"/>
    <property type="match status" value="1"/>
</dbReference>
<dbReference type="SUPFAM" id="SSF57850">
    <property type="entry name" value="RING/U-box"/>
    <property type="match status" value="1"/>
</dbReference>
<dbReference type="STRING" id="5486.A0A367Y039"/>
<feature type="compositionally biased region" description="Basic and acidic residues" evidence="5">
    <location>
        <begin position="274"/>
        <end position="284"/>
    </location>
</feature>
<feature type="region of interest" description="Disordered" evidence="5">
    <location>
        <begin position="76"/>
        <end position="135"/>
    </location>
</feature>
<organism evidence="7 8">
    <name type="scientific">Candida viswanathii</name>
    <dbReference type="NCBI Taxonomy" id="5486"/>
    <lineage>
        <taxon>Eukaryota</taxon>
        <taxon>Fungi</taxon>
        <taxon>Dikarya</taxon>
        <taxon>Ascomycota</taxon>
        <taxon>Saccharomycotina</taxon>
        <taxon>Pichiomycetes</taxon>
        <taxon>Debaryomycetaceae</taxon>
        <taxon>Candida/Lodderomyces clade</taxon>
        <taxon>Candida</taxon>
    </lineage>
</organism>
<dbReference type="Proteomes" id="UP000253472">
    <property type="component" value="Unassembled WGS sequence"/>
</dbReference>
<sequence length="560" mass="63118">MPEDTSHPRNSSGDNTSHLSNTGSTGNNRLASNNRNFAPQNPNTPTNENNPNRRHRRDLGIFDRFMDTFLRGARLRNSSSRNNRSPSPVRNDITEELLRSATEDSRSSQEEEEQEEEERPPVQQQASVPAAGDEDSERAIIITVNYVFSDESRPTAPNRSGSLIMSLPNNASNREPGVIQEFIRLATQMAYSSIINGLHQEKGTTLEKFRSFNEVPRKDLGDNETCSICFEKFELLEKEKREQELGTDDEIVHHKKRRLFDESSVTTSSSSNSRNDERVHESAESSRNPVFLMDYSSDFNHVPIKMPCSHVFGQDCLCEWLKSHTTCPLCRFSVAEEDSNILSNNEARNVSIFTIPADSNSSSFRNISVRNSIVQTPFAADTIDGDGSTERVHYFGFNPASTSPRLVTPVPSSDFDPLSLQLNQPQQQRQQLQQPPIRRIFRSTRSRREREARLSQESRNLNPFAEVVDYIRGRGSALRQPEPLFPIGMTSRRTANGIETRLTDQLDENANEDVVGGDSNNEHDDDLNMRSLYDASPMPEARSHREGDGEGNNGNSHMGN</sequence>
<dbReference type="InterPro" id="IPR013083">
    <property type="entry name" value="Znf_RING/FYVE/PHD"/>
</dbReference>
<feature type="compositionally biased region" description="Basic and acidic residues" evidence="5">
    <location>
        <begin position="92"/>
        <end position="109"/>
    </location>
</feature>
<dbReference type="InterPro" id="IPR001841">
    <property type="entry name" value="Znf_RING"/>
</dbReference>
<feature type="compositionally biased region" description="Low complexity" evidence="5">
    <location>
        <begin position="417"/>
        <end position="438"/>
    </location>
</feature>
<evidence type="ECO:0000313" key="8">
    <source>
        <dbReference type="Proteomes" id="UP000253472"/>
    </source>
</evidence>
<feature type="region of interest" description="Disordered" evidence="5">
    <location>
        <begin position="262"/>
        <end position="285"/>
    </location>
</feature>
<gene>
    <name evidence="7" type="primary">SAN1_1</name>
    <name evidence="7" type="ORF">Cantr_07488</name>
</gene>
<name>A0A367Y039_9ASCO</name>
<feature type="compositionally biased region" description="Basic and acidic residues" evidence="5">
    <location>
        <begin position="446"/>
        <end position="456"/>
    </location>
</feature>
<dbReference type="PROSITE" id="PS50089">
    <property type="entry name" value="ZF_RING_2"/>
    <property type="match status" value="1"/>
</dbReference>
<evidence type="ECO:0000256" key="5">
    <source>
        <dbReference type="SAM" id="MobiDB-lite"/>
    </source>
</evidence>